<evidence type="ECO:0000259" key="2">
    <source>
        <dbReference type="Pfam" id="PF01048"/>
    </source>
</evidence>
<keyword evidence="1" id="KW-0802">TPR repeat</keyword>
<dbReference type="PRINTS" id="PR00381">
    <property type="entry name" value="KINESINLIGHT"/>
</dbReference>
<protein>
    <submittedName>
        <fullName evidence="4">Uncharacterized protein</fullName>
    </submittedName>
</protein>
<reference evidence="4" key="1">
    <citation type="submission" date="2022-07" db="EMBL/GenBank/DDBJ databases">
        <title>Taxonomy of Aspergillus series Nigri: significant species reduction supported by multi-species coalescent approaches.</title>
        <authorList>
            <person name="Bian C."/>
            <person name="Kusuya Y."/>
            <person name="Sklenar F."/>
            <person name="D'hooge E."/>
            <person name="Yaguchi T."/>
            <person name="Takahashi H."/>
            <person name="Hubka V."/>
        </authorList>
    </citation>
    <scope>NUCLEOTIDE SEQUENCE</scope>
    <source>
        <strain evidence="4">IFM 63604</strain>
    </source>
</reference>
<dbReference type="Gene3D" id="3.40.50.300">
    <property type="entry name" value="P-loop containing nucleotide triphosphate hydrolases"/>
    <property type="match status" value="1"/>
</dbReference>
<dbReference type="PANTHER" id="PTHR46082:SF6">
    <property type="entry name" value="AAA+ ATPASE DOMAIN-CONTAINING PROTEIN-RELATED"/>
    <property type="match status" value="1"/>
</dbReference>
<dbReference type="GO" id="GO:0003824">
    <property type="term" value="F:catalytic activity"/>
    <property type="evidence" value="ECO:0007669"/>
    <property type="project" value="InterPro"/>
</dbReference>
<name>A0A9W5ZY74_ASPNG</name>
<dbReference type="InterPro" id="IPR027417">
    <property type="entry name" value="P-loop_NTPase"/>
</dbReference>
<sequence>MTSIRKSHDDYTLGWLTALSLERSAAEAVLDKRHHSLGGSPGDENTYTLGEIQGHNVAITCLPSGQYGIAAAANAASRMRISFPNIQYGLLVGIAGGVPDSPHADIRLGDIVIGQPTSTHPAVVQYDFGKSVDGVFQRIGRLDPPSSVLLSALSKLQANHTNKRSKVAEFLQKLGDCNELFRHPGQDQDRLFKPLYSHKGGARTCANCDQIQVIERSKRPSTEPIVHYGVVGTGNQVIKDAQMRQRLARQEQLLCFEMEAAGMVNEIPSLVIRGICDYSDTHKNKHWQGYAAAAAAAYAKDFLSVLPPYAYIEQELVSTDRFFVSENRFTLTMNLSGVPAICNFVGRNADLEKLARLLLPNASTSQKIVTLHGLSGIGKTQLALRFIQCHKEDFTAVFWVNAHTRESIVQSLASVHLPQSTDALTSDHPAHDEELEGNAMDVISWLSLRGNTKWLLVFDGMALDSAEVQKFFPKSDQGSILLTTQFANTQEYGHPYRLSTLNFDDSLKLLTRKTGLPISDNIPSDIYDLLNRLDGHPLAITLAGSFINETGATVSDCLQQYSSLWHKHEPQIPEYNLPSSRNISTAWMLPFEEIKKSRPIVFKMLLLLSCFDQRDIWPELIKTGLQVRNSPLWYTSVASSYDEFYQVMGYLLRLGLLDRRPSQNSYFMHPVVQNWCQGYLAHYDKHELVSIALSSIGLCVPEKDDSEAWKWQKRIIPHANRIYQLSQGDLAMEPCVGLADASRRLGDLFLQYGKLQEAEVMYKTAHDWYQQLDPLSRELLIALDSLGLVYRNQSKYKEAEEIHEKVLADKQIRVGPEDPSTLDTTYHLAELYSSQGMLEKAKQMYERVLSGRRSMLGQSHPSTLSTMDKLGTVYLGLGELNDAMDYCQRAYQGYRKHRLITAMMNITNNIGLIYLKQGRFVDAAAYHTQVVKELEAILGENHPSVFNAMENLGLLYTKQGKFDEAKKHLFEALSHRKRVLGAEHPSIITTKDNIARLYVSQGKTDDAEREYKEALELANRMLSSNHISTLRLLNNLGNLYYSQGMFREAENNYLQAMAGYEAVVVPTHTSRLSVMVNLGNIYKLQDKRDEAGQMYRGALGGYKATVGESHPTTLKVENNLGLLYFDQGNFQASENMLVQCKKKKEELSGPDHPSTLGAIDNLGFLRYCQGRFREADELMEQSLTGWKKIGHRQHILATQINRGMVWIGLGRFDEAEEILKQSQVQAQELLDPDHPLIAEVTHNLGLLSLERGAIHEAKKQLQYALDKRGKIFGANHTSTLETSLSLANCLRTAGDLSQANARYIEITQSLGANVGPNHPSTLQAQCHFVALLLDEDSANSITQAETIITPTLNGLQSTFGWDHLFTARAIVQMARLQTKKGRLREAKKLYSKAYQSFESTLGKDHRETVSAAKMLHTASSQVSQMYRRLILVASVPLLVGICVRLAKGVLNRSTFVDGLLRRVFALMRIRKQRERR</sequence>
<dbReference type="Pfam" id="PF01048">
    <property type="entry name" value="PNP_UDP_1"/>
    <property type="match status" value="1"/>
</dbReference>
<dbReference type="Pfam" id="PF13374">
    <property type="entry name" value="TPR_10"/>
    <property type="match status" value="4"/>
</dbReference>
<dbReference type="SUPFAM" id="SSF52540">
    <property type="entry name" value="P-loop containing nucleoside triphosphate hydrolases"/>
    <property type="match status" value="1"/>
</dbReference>
<proteinExistence type="predicted"/>
<dbReference type="SMART" id="SM00028">
    <property type="entry name" value="TPR"/>
    <property type="match status" value="12"/>
</dbReference>
<comment type="caution">
    <text evidence="4">The sequence shown here is derived from an EMBL/GenBank/DDBJ whole genome shotgun (WGS) entry which is preliminary data.</text>
</comment>
<gene>
    <name evidence="4" type="ORF">AnigIFM63604_002272</name>
</gene>
<organism evidence="4 5">
    <name type="scientific">Aspergillus niger</name>
    <dbReference type="NCBI Taxonomy" id="5061"/>
    <lineage>
        <taxon>Eukaryota</taxon>
        <taxon>Fungi</taxon>
        <taxon>Dikarya</taxon>
        <taxon>Ascomycota</taxon>
        <taxon>Pezizomycotina</taxon>
        <taxon>Eurotiomycetes</taxon>
        <taxon>Eurotiomycetidae</taxon>
        <taxon>Eurotiales</taxon>
        <taxon>Aspergillaceae</taxon>
        <taxon>Aspergillus</taxon>
        <taxon>Aspergillus subgen. Circumdati</taxon>
    </lineage>
</organism>
<dbReference type="Proteomes" id="UP001144191">
    <property type="component" value="Unassembled WGS sequence"/>
</dbReference>
<dbReference type="GO" id="GO:0009116">
    <property type="term" value="P:nucleoside metabolic process"/>
    <property type="evidence" value="ECO:0007669"/>
    <property type="project" value="InterPro"/>
</dbReference>
<dbReference type="GO" id="GO:0043531">
    <property type="term" value="F:ADP binding"/>
    <property type="evidence" value="ECO:0007669"/>
    <property type="project" value="InterPro"/>
</dbReference>
<dbReference type="Pfam" id="PF13191">
    <property type="entry name" value="AAA_16"/>
    <property type="match status" value="1"/>
</dbReference>
<dbReference type="InterPro" id="IPR035994">
    <property type="entry name" value="Nucleoside_phosphorylase_sf"/>
</dbReference>
<dbReference type="PROSITE" id="PS50005">
    <property type="entry name" value="TPR"/>
    <property type="match status" value="1"/>
</dbReference>
<feature type="domain" description="Orc1-like AAA ATPase" evidence="3">
    <location>
        <begin position="343"/>
        <end position="440"/>
    </location>
</feature>
<evidence type="ECO:0000313" key="5">
    <source>
        <dbReference type="Proteomes" id="UP001144191"/>
    </source>
</evidence>
<feature type="repeat" description="TPR" evidence="1">
    <location>
        <begin position="946"/>
        <end position="979"/>
    </location>
</feature>
<dbReference type="PANTHER" id="PTHR46082">
    <property type="entry name" value="ATP/GTP-BINDING PROTEIN-RELATED"/>
    <property type="match status" value="1"/>
</dbReference>
<dbReference type="InterPro" id="IPR019734">
    <property type="entry name" value="TPR_rpt"/>
</dbReference>
<dbReference type="InterPro" id="IPR041664">
    <property type="entry name" value="AAA_16"/>
</dbReference>
<dbReference type="InterPro" id="IPR011990">
    <property type="entry name" value="TPR-like_helical_dom_sf"/>
</dbReference>
<dbReference type="SUPFAM" id="SSF53167">
    <property type="entry name" value="Purine and uridine phosphorylases"/>
    <property type="match status" value="1"/>
</dbReference>
<dbReference type="Gene3D" id="1.25.40.10">
    <property type="entry name" value="Tetratricopeptide repeat domain"/>
    <property type="match status" value="5"/>
</dbReference>
<accession>A0A9W5ZY74</accession>
<dbReference type="InterPro" id="IPR000845">
    <property type="entry name" value="Nucleoside_phosphorylase_d"/>
</dbReference>
<evidence type="ECO:0000313" key="4">
    <source>
        <dbReference type="EMBL" id="GLA47594.1"/>
    </source>
</evidence>
<evidence type="ECO:0000259" key="3">
    <source>
        <dbReference type="Pfam" id="PF13191"/>
    </source>
</evidence>
<evidence type="ECO:0000256" key="1">
    <source>
        <dbReference type="PROSITE-ProRule" id="PRU00339"/>
    </source>
</evidence>
<dbReference type="Pfam" id="PF13424">
    <property type="entry name" value="TPR_12"/>
    <property type="match status" value="4"/>
</dbReference>
<feature type="domain" description="Nucleoside phosphorylase" evidence="2">
    <location>
        <begin position="39"/>
        <end position="295"/>
    </location>
</feature>
<dbReference type="Gene3D" id="3.40.50.1580">
    <property type="entry name" value="Nucleoside phosphorylase domain"/>
    <property type="match status" value="1"/>
</dbReference>
<dbReference type="EMBL" id="BRPB01000014">
    <property type="protein sequence ID" value="GLA47594.1"/>
    <property type="molecule type" value="Genomic_DNA"/>
</dbReference>
<dbReference type="InterPro" id="IPR053137">
    <property type="entry name" value="NLR-like"/>
</dbReference>
<dbReference type="SUPFAM" id="SSF48452">
    <property type="entry name" value="TPR-like"/>
    <property type="match status" value="4"/>
</dbReference>